<reference evidence="1" key="1">
    <citation type="journal article" date="2019" name="Sci. Rep.">
        <title>Draft genome of Tanacetum cinerariifolium, the natural source of mosquito coil.</title>
        <authorList>
            <person name="Yamashiro T."/>
            <person name="Shiraishi A."/>
            <person name="Satake H."/>
            <person name="Nakayama K."/>
        </authorList>
    </citation>
    <scope>NUCLEOTIDE SEQUENCE</scope>
</reference>
<organism evidence="1">
    <name type="scientific">Tanacetum cinerariifolium</name>
    <name type="common">Dalmatian daisy</name>
    <name type="synonym">Chrysanthemum cinerariifolium</name>
    <dbReference type="NCBI Taxonomy" id="118510"/>
    <lineage>
        <taxon>Eukaryota</taxon>
        <taxon>Viridiplantae</taxon>
        <taxon>Streptophyta</taxon>
        <taxon>Embryophyta</taxon>
        <taxon>Tracheophyta</taxon>
        <taxon>Spermatophyta</taxon>
        <taxon>Magnoliopsida</taxon>
        <taxon>eudicotyledons</taxon>
        <taxon>Gunneridae</taxon>
        <taxon>Pentapetalae</taxon>
        <taxon>asterids</taxon>
        <taxon>campanulids</taxon>
        <taxon>Asterales</taxon>
        <taxon>Asteraceae</taxon>
        <taxon>Asteroideae</taxon>
        <taxon>Anthemideae</taxon>
        <taxon>Anthemidinae</taxon>
        <taxon>Tanacetum</taxon>
    </lineage>
</organism>
<dbReference type="EMBL" id="BKCJ011129757">
    <property type="protein sequence ID" value="GFC91079.1"/>
    <property type="molecule type" value="Genomic_DNA"/>
</dbReference>
<evidence type="ECO:0000313" key="1">
    <source>
        <dbReference type="EMBL" id="GFC91079.1"/>
    </source>
</evidence>
<gene>
    <name evidence="1" type="ORF">Tci_863049</name>
</gene>
<comment type="caution">
    <text evidence="1">The sequence shown here is derived from an EMBL/GenBank/DDBJ whole genome shotgun (WGS) entry which is preliminary data.</text>
</comment>
<proteinExistence type="predicted"/>
<dbReference type="AlphaFoldDB" id="A0A699S0Y3"/>
<name>A0A699S0Y3_TANCI</name>
<feature type="non-terminal residue" evidence="1">
    <location>
        <position position="1"/>
    </location>
</feature>
<sequence length="106" mass="11822">FLSQLVRDSMELQAQTSIVPRDLDPDAMKPLQVRVTDLVATRKPATVLSGNGESMRVSQQERDRILMIQETVENPKLSNEVPAGEDGRGVLYCELNTDNDNVSDKH</sequence>
<protein>
    <submittedName>
        <fullName evidence="1">K(+) efflux antiporter 3, chloroplastic</fullName>
    </submittedName>
</protein>
<accession>A0A699S0Y3</accession>